<sequence>MKEADAPNPRTSKLKTRSLSHKARGVNERRVVLAASADTVSAGRPSSPIILVAFEELLLTGARPRSANLSLARPPQDNII</sequence>
<feature type="compositionally biased region" description="Basic residues" evidence="1">
    <location>
        <begin position="12"/>
        <end position="23"/>
    </location>
</feature>
<dbReference type="AlphaFoldDB" id="A0AA38RNC4"/>
<evidence type="ECO:0000313" key="2">
    <source>
        <dbReference type="EMBL" id="KAJ9144911.1"/>
    </source>
</evidence>
<dbReference type="EMBL" id="JANBVO010000015">
    <property type="protein sequence ID" value="KAJ9144911.1"/>
    <property type="molecule type" value="Genomic_DNA"/>
</dbReference>
<comment type="caution">
    <text evidence="2">The sequence shown here is derived from an EMBL/GenBank/DDBJ whole genome shotgun (WGS) entry which is preliminary data.</text>
</comment>
<accession>A0AA38RNC4</accession>
<evidence type="ECO:0000313" key="3">
    <source>
        <dbReference type="Proteomes" id="UP001174694"/>
    </source>
</evidence>
<feature type="region of interest" description="Disordered" evidence="1">
    <location>
        <begin position="1"/>
        <end position="23"/>
    </location>
</feature>
<evidence type="ECO:0000256" key="1">
    <source>
        <dbReference type="SAM" id="MobiDB-lite"/>
    </source>
</evidence>
<organism evidence="2 3">
    <name type="scientific">Pleurostoma richardsiae</name>
    <dbReference type="NCBI Taxonomy" id="41990"/>
    <lineage>
        <taxon>Eukaryota</taxon>
        <taxon>Fungi</taxon>
        <taxon>Dikarya</taxon>
        <taxon>Ascomycota</taxon>
        <taxon>Pezizomycotina</taxon>
        <taxon>Sordariomycetes</taxon>
        <taxon>Sordariomycetidae</taxon>
        <taxon>Calosphaeriales</taxon>
        <taxon>Pleurostomataceae</taxon>
        <taxon>Pleurostoma</taxon>
    </lineage>
</organism>
<proteinExistence type="predicted"/>
<reference evidence="2" key="1">
    <citation type="submission" date="2022-07" db="EMBL/GenBank/DDBJ databases">
        <title>Fungi with potential for degradation of polypropylene.</title>
        <authorList>
            <person name="Gostincar C."/>
        </authorList>
    </citation>
    <scope>NUCLEOTIDE SEQUENCE</scope>
    <source>
        <strain evidence="2">EXF-13308</strain>
    </source>
</reference>
<gene>
    <name evidence="2" type="ORF">NKR23_g5510</name>
</gene>
<protein>
    <submittedName>
        <fullName evidence="2">Uncharacterized protein</fullName>
    </submittedName>
</protein>
<keyword evidence="3" id="KW-1185">Reference proteome</keyword>
<name>A0AA38RNC4_9PEZI</name>
<dbReference type="Proteomes" id="UP001174694">
    <property type="component" value="Unassembled WGS sequence"/>
</dbReference>